<dbReference type="Proteomes" id="UP000325313">
    <property type="component" value="Unassembled WGS sequence"/>
</dbReference>
<evidence type="ECO:0000313" key="5">
    <source>
        <dbReference type="Proteomes" id="UP000324748"/>
    </source>
</evidence>
<dbReference type="OrthoDB" id="3255642at2759"/>
<evidence type="ECO:0000256" key="2">
    <source>
        <dbReference type="SAM" id="SignalP"/>
    </source>
</evidence>
<gene>
    <name evidence="3" type="ORF">PGT21_036665</name>
    <name evidence="4" type="ORF">PGTUg99_007424</name>
</gene>
<dbReference type="Proteomes" id="UP000324748">
    <property type="component" value="Unassembled WGS sequence"/>
</dbReference>
<dbReference type="EMBL" id="VSWC01000040">
    <property type="protein sequence ID" value="KAA1106624.1"/>
    <property type="molecule type" value="Genomic_DNA"/>
</dbReference>
<evidence type="ECO:0000256" key="1">
    <source>
        <dbReference type="SAM" id="MobiDB-lite"/>
    </source>
</evidence>
<protein>
    <submittedName>
        <fullName evidence="3">Uncharacterized protein</fullName>
    </submittedName>
</protein>
<evidence type="ECO:0000313" key="4">
    <source>
        <dbReference type="EMBL" id="KAA1126178.1"/>
    </source>
</evidence>
<organism evidence="3 5">
    <name type="scientific">Puccinia graminis f. sp. tritici</name>
    <dbReference type="NCBI Taxonomy" id="56615"/>
    <lineage>
        <taxon>Eukaryota</taxon>
        <taxon>Fungi</taxon>
        <taxon>Dikarya</taxon>
        <taxon>Basidiomycota</taxon>
        <taxon>Pucciniomycotina</taxon>
        <taxon>Pucciniomycetes</taxon>
        <taxon>Pucciniales</taxon>
        <taxon>Pucciniaceae</taxon>
        <taxon>Puccinia</taxon>
    </lineage>
</organism>
<evidence type="ECO:0000313" key="3">
    <source>
        <dbReference type="EMBL" id="KAA1106624.1"/>
    </source>
</evidence>
<feature type="chain" id="PRO_5036137895" evidence="2">
    <location>
        <begin position="21"/>
        <end position="391"/>
    </location>
</feature>
<accession>A0A5B0Q0W1</accession>
<feature type="region of interest" description="Disordered" evidence="1">
    <location>
        <begin position="140"/>
        <end position="224"/>
    </location>
</feature>
<proteinExistence type="predicted"/>
<name>A0A5B0Q0W1_PUCGR</name>
<keyword evidence="2" id="KW-0732">Signal</keyword>
<dbReference type="AlphaFoldDB" id="A0A5B0Q0W1"/>
<keyword evidence="5" id="KW-1185">Reference proteome</keyword>
<comment type="caution">
    <text evidence="3">The sequence shown here is derived from an EMBL/GenBank/DDBJ whole genome shotgun (WGS) entry which is preliminary data.</text>
</comment>
<dbReference type="EMBL" id="VDEP01000172">
    <property type="protein sequence ID" value="KAA1126178.1"/>
    <property type="molecule type" value="Genomic_DNA"/>
</dbReference>
<reference evidence="5 6" key="1">
    <citation type="submission" date="2019-05" db="EMBL/GenBank/DDBJ databases">
        <title>Emergence of the Ug99 lineage of the wheat stem rust pathogen through somatic hybridization.</title>
        <authorList>
            <person name="Li F."/>
            <person name="Upadhyaya N.M."/>
            <person name="Sperschneider J."/>
            <person name="Matny O."/>
            <person name="Nguyen-Phuc H."/>
            <person name="Mago R."/>
            <person name="Raley C."/>
            <person name="Miller M.E."/>
            <person name="Silverstein K.A.T."/>
            <person name="Henningsen E."/>
            <person name="Hirsch C.D."/>
            <person name="Visser B."/>
            <person name="Pretorius Z.A."/>
            <person name="Steffenson B.J."/>
            <person name="Schwessinger B."/>
            <person name="Dodds P.N."/>
            <person name="Figueroa M."/>
        </authorList>
    </citation>
    <scope>NUCLEOTIDE SEQUENCE [LARGE SCALE GENOMIC DNA]</scope>
    <source>
        <strain evidence="3">21-0</strain>
        <strain evidence="4 6">Ug99</strain>
    </source>
</reference>
<sequence length="391" mass="42428">MCYYLLGVIWLLQLNGLLLAACEDHCVTNLTKASVDEYARQASPVFEGLTRAIQTSLPNVPIGQVNALIEPIRQKAYDAVHGEVMKGLHLTSAKKANHPGSMNLTSEKLASGVLQVASMVLNETLSAVSKTIAALEASNKKPPGVITSTPPANASPGQTPGRPFAISTIPSKAPGAPKLPTKESHKILASRDSSAPAVSDSQELGRPRALSFRPPSADFRPIPEPTSQDRCAIKFIKNIVCLRNLPYVSDIHKRGSIATSKSPMSTLLSSHNGQAFSSISKRSLLADQQIPKGISRIYMLTSILVKSPSDEVTSEKSPPEAPDPFDHEIDSQNVQLSINPSQTKFLQLESGKESESRRHVERILRDTVRLLDARFETNRELLREHVAPSSE</sequence>
<evidence type="ECO:0000313" key="6">
    <source>
        <dbReference type="Proteomes" id="UP000325313"/>
    </source>
</evidence>
<feature type="compositionally biased region" description="Polar residues" evidence="1">
    <location>
        <begin position="146"/>
        <end position="158"/>
    </location>
</feature>
<feature type="signal peptide" evidence="2">
    <location>
        <begin position="1"/>
        <end position="20"/>
    </location>
</feature>